<dbReference type="PANTHER" id="PTHR30217">
    <property type="entry name" value="PEPTIDASE U32 FAMILY"/>
    <property type="match status" value="1"/>
</dbReference>
<evidence type="ECO:0000256" key="1">
    <source>
        <dbReference type="HAMAP-Rule" id="MF_02233"/>
    </source>
</evidence>
<keyword evidence="1" id="KW-0411">Iron-sulfur</keyword>
<feature type="binding site" evidence="1">
    <location>
        <position position="179"/>
    </location>
    <ligand>
        <name>[4Fe-4S] cluster</name>
        <dbReference type="ChEBI" id="CHEBI:49883"/>
    </ligand>
</feature>
<comment type="similarity">
    <text evidence="1">Belongs to the peptidase U32 family. UbiV subfamily.</text>
</comment>
<name>A0A554X2N5_9BURK</name>
<feature type="binding site" evidence="1">
    <location>
        <position position="196"/>
    </location>
    <ligand>
        <name>[4Fe-4S] cluster</name>
        <dbReference type="ChEBI" id="CHEBI:49883"/>
    </ligand>
</feature>
<keyword evidence="1" id="KW-0004">4Fe-4S</keyword>
<accession>A0A554X2N5</accession>
<dbReference type="HAMAP" id="MF_02233">
    <property type="entry name" value="UbiV"/>
    <property type="match status" value="1"/>
</dbReference>
<dbReference type="Proteomes" id="UP000317763">
    <property type="component" value="Unassembled WGS sequence"/>
</dbReference>
<feature type="binding site" evidence="1">
    <location>
        <position position="44"/>
    </location>
    <ligand>
        <name>[4Fe-4S] cluster</name>
        <dbReference type="ChEBI" id="CHEBI:49883"/>
    </ligand>
</feature>
<proteinExistence type="inferred from homology"/>
<evidence type="ECO:0000313" key="3">
    <source>
        <dbReference type="Proteomes" id="UP000317763"/>
    </source>
</evidence>
<dbReference type="InterPro" id="IPR001539">
    <property type="entry name" value="Peptidase_U32"/>
</dbReference>
<reference evidence="2 3" key="1">
    <citation type="submission" date="2019-07" db="EMBL/GenBank/DDBJ databases">
        <title>Tepidimonas taiwanensis I1-1 draft genome.</title>
        <authorList>
            <person name="Da Costa M.S."/>
            <person name="Froufe H.J.C."/>
            <person name="Egas C."/>
            <person name="Albuquerque L."/>
        </authorList>
    </citation>
    <scope>NUCLEOTIDE SEQUENCE [LARGE SCALE GENOMIC DNA]</scope>
    <source>
        <strain evidence="2 3">I1-1</strain>
    </source>
</reference>
<comment type="caution">
    <text evidence="2">The sequence shown here is derived from an EMBL/GenBank/DDBJ whole genome shotgun (WGS) entry which is preliminary data.</text>
</comment>
<organism evidence="2 3">
    <name type="scientific">Tepidimonas taiwanensis</name>
    <dbReference type="NCBI Taxonomy" id="307486"/>
    <lineage>
        <taxon>Bacteria</taxon>
        <taxon>Pseudomonadati</taxon>
        <taxon>Pseudomonadota</taxon>
        <taxon>Betaproteobacteria</taxon>
        <taxon>Burkholderiales</taxon>
        <taxon>Tepidimonas</taxon>
    </lineage>
</organism>
<comment type="subunit">
    <text evidence="1">Forms a heterodimer with UbiU.</text>
</comment>
<dbReference type="Pfam" id="PF01136">
    <property type="entry name" value="Peptidase_U32"/>
    <property type="match status" value="1"/>
</dbReference>
<comment type="function">
    <text evidence="1">Required for O(2)-independent ubiquinone (coenzyme Q) biosynthesis. Together with UbiU, is essential for the C6-hydroxylation reaction in the oxygen-independent ubiquinone biosynthesis pathway.</text>
</comment>
<dbReference type="STRING" id="307486.GCA_000807215_01687"/>
<protein>
    <recommendedName>
        <fullName evidence="1">Ubiquinone biosynthesis protein UbiV</fullName>
    </recommendedName>
</protein>
<dbReference type="GO" id="GO:0051539">
    <property type="term" value="F:4 iron, 4 sulfur cluster binding"/>
    <property type="evidence" value="ECO:0007669"/>
    <property type="project" value="UniProtKB-UniRule"/>
</dbReference>
<keyword evidence="1" id="KW-0479">Metal-binding</keyword>
<dbReference type="GO" id="GO:0006744">
    <property type="term" value="P:ubiquinone biosynthetic process"/>
    <property type="evidence" value="ECO:0007669"/>
    <property type="project" value="UniProtKB-UniRule"/>
</dbReference>
<keyword evidence="1" id="KW-0831">Ubiquinone biosynthesis</keyword>
<dbReference type="GO" id="GO:0046872">
    <property type="term" value="F:metal ion binding"/>
    <property type="evidence" value="ECO:0007669"/>
    <property type="project" value="UniProtKB-KW"/>
</dbReference>
<dbReference type="RefSeq" id="WP_224441030.1">
    <property type="nucleotide sequence ID" value="NZ_CP083911.1"/>
</dbReference>
<dbReference type="InterPro" id="IPR051454">
    <property type="entry name" value="RNA/ubiquinone_mod_enzymes"/>
</dbReference>
<dbReference type="UniPathway" id="UPA00232"/>
<comment type="pathway">
    <text evidence="1">Cofactor biosynthesis; ubiquinone biosynthesis.</text>
</comment>
<gene>
    <name evidence="1" type="primary">ubiV</name>
    <name evidence="2" type="ORF">Ttaiw_02051</name>
</gene>
<keyword evidence="3" id="KW-1185">Reference proteome</keyword>
<dbReference type="AlphaFoldDB" id="A0A554X2N5"/>
<evidence type="ECO:0000313" key="2">
    <source>
        <dbReference type="EMBL" id="TSE30088.1"/>
    </source>
</evidence>
<comment type="cofactor">
    <cofactor evidence="1">
        <name>[4Fe-4S] cluster</name>
        <dbReference type="ChEBI" id="CHEBI:49883"/>
    </cofactor>
</comment>
<dbReference type="PANTHER" id="PTHR30217:SF11">
    <property type="entry name" value="UBIQUINONE BIOSYNTHESIS PROTEIN UBIV"/>
    <property type="match status" value="1"/>
</dbReference>
<dbReference type="EMBL" id="VJOM01000026">
    <property type="protein sequence ID" value="TSE30088.1"/>
    <property type="molecule type" value="Genomic_DNA"/>
</dbReference>
<feature type="binding site" evidence="1">
    <location>
        <position position="192"/>
    </location>
    <ligand>
        <name>[4Fe-4S] cluster</name>
        <dbReference type="ChEBI" id="CHEBI:49883"/>
    </ligand>
</feature>
<sequence>MTTPTVRLSVAPIPYYWPRETVFAFYERLAHSPVDIVYLGEVVCSRRHELRASDWLDVATLLRDAGKEVVLSTLVVLEHAADVAAMRRTVQQPEWLVEVNDLGALGCAAGRRPFVAGAHLNVYNEATLQRLHAWGAVRWVVSPEMGRTALAHLQRHRQAGLQTEVLAFGRLPLAFSARCFTARHHDLPKDDCQFRCIEHPQGLTVRTREADKFLVINGIQTQSAAVHNLLDAWPDLEELRVDVARLTPMPQHFDACVELFDAVRRHTLEPAKARTALLALLDSADCNGYWFDQAGLLRIEPDHVEPAHAIA</sequence>
<dbReference type="InterPro" id="IPR043693">
    <property type="entry name" value="UbiV"/>
</dbReference>
<dbReference type="NCBIfam" id="NF011991">
    <property type="entry name" value="PRK15447.1"/>
    <property type="match status" value="1"/>
</dbReference>
<keyword evidence="1" id="KW-0408">Iron</keyword>